<dbReference type="AlphaFoldDB" id="A0A1M7KT00"/>
<dbReference type="Proteomes" id="UP000184038">
    <property type="component" value="Unassembled WGS sequence"/>
</dbReference>
<dbReference type="STRING" id="1120996.SAMN02746066_02914"/>
<organism evidence="3 4">
    <name type="scientific">Anaerosporobacter mobilis DSM 15930</name>
    <dbReference type="NCBI Taxonomy" id="1120996"/>
    <lineage>
        <taxon>Bacteria</taxon>
        <taxon>Bacillati</taxon>
        <taxon>Bacillota</taxon>
        <taxon>Clostridia</taxon>
        <taxon>Lachnospirales</taxon>
        <taxon>Lachnospiraceae</taxon>
        <taxon>Anaerosporobacter</taxon>
    </lineage>
</organism>
<dbReference type="OrthoDB" id="5637at2"/>
<dbReference type="PROSITE" id="PS51257">
    <property type="entry name" value="PROKAR_LIPOPROTEIN"/>
    <property type="match status" value="1"/>
</dbReference>
<evidence type="ECO:0008006" key="5">
    <source>
        <dbReference type="Google" id="ProtNLM"/>
    </source>
</evidence>
<gene>
    <name evidence="3" type="ORF">SAMN02746066_02914</name>
</gene>
<evidence type="ECO:0000313" key="3">
    <source>
        <dbReference type="EMBL" id="SHM68167.1"/>
    </source>
</evidence>
<proteinExistence type="predicted"/>
<protein>
    <recommendedName>
        <fullName evidence="5">Lipoprotein</fullName>
    </recommendedName>
</protein>
<name>A0A1M7KT00_9FIRM</name>
<keyword evidence="4" id="KW-1185">Reference proteome</keyword>
<keyword evidence="2" id="KW-0732">Signal</keyword>
<accession>A0A1M7KT00</accession>
<evidence type="ECO:0000256" key="2">
    <source>
        <dbReference type="SAM" id="SignalP"/>
    </source>
</evidence>
<sequence length="244" mass="26778">MITLKKKKVFVTCLLAAVFLAITGCSNKIAKTSNDTQEVVSAESILNQLSDEEKNAAALITQEEEVKNDVPMVELPKGIQGEKAETQRLEELRKLIITYYEIPKDYHESTKYYYNRVDLDDDGEEELFVIVMGPYTSGSGGSNALWVTNNGGELHVKQDFTIVNTPIIVSDKVTNGVHDLIVPFYGGGAQSQYSILEFQGDGYPRVSDGKMSKDLEGITGNAIIANDLVAEMDKGITGMNLLAE</sequence>
<dbReference type="EMBL" id="FRCP01000014">
    <property type="protein sequence ID" value="SHM68167.1"/>
    <property type="molecule type" value="Genomic_DNA"/>
</dbReference>
<feature type="coiled-coil region" evidence="1">
    <location>
        <begin position="42"/>
        <end position="69"/>
    </location>
</feature>
<feature type="chain" id="PRO_5012184259" description="Lipoprotein" evidence="2">
    <location>
        <begin position="31"/>
        <end position="244"/>
    </location>
</feature>
<evidence type="ECO:0000313" key="4">
    <source>
        <dbReference type="Proteomes" id="UP000184038"/>
    </source>
</evidence>
<dbReference type="RefSeq" id="WP_073288963.1">
    <property type="nucleotide sequence ID" value="NZ_FRCP01000014.1"/>
</dbReference>
<feature type="signal peptide" evidence="2">
    <location>
        <begin position="1"/>
        <end position="30"/>
    </location>
</feature>
<reference evidence="3 4" key="1">
    <citation type="submission" date="2016-11" db="EMBL/GenBank/DDBJ databases">
        <authorList>
            <person name="Jaros S."/>
            <person name="Januszkiewicz K."/>
            <person name="Wedrychowicz H."/>
        </authorList>
    </citation>
    <scope>NUCLEOTIDE SEQUENCE [LARGE SCALE GENOMIC DNA]</scope>
    <source>
        <strain evidence="3 4">DSM 15930</strain>
    </source>
</reference>
<evidence type="ECO:0000256" key="1">
    <source>
        <dbReference type="SAM" id="Coils"/>
    </source>
</evidence>
<keyword evidence="1" id="KW-0175">Coiled coil</keyword>